<feature type="coiled-coil region" evidence="1">
    <location>
        <begin position="826"/>
        <end position="983"/>
    </location>
</feature>
<feature type="compositionally biased region" description="Basic and acidic residues" evidence="2">
    <location>
        <begin position="176"/>
        <end position="188"/>
    </location>
</feature>
<keyword evidence="1" id="KW-0175">Coiled coil</keyword>
<feature type="compositionally biased region" description="Basic and acidic residues" evidence="2">
    <location>
        <begin position="150"/>
        <end position="164"/>
    </location>
</feature>
<evidence type="ECO:0000256" key="1">
    <source>
        <dbReference type="SAM" id="Coils"/>
    </source>
</evidence>
<feature type="region of interest" description="Disordered" evidence="2">
    <location>
        <begin position="1"/>
        <end position="102"/>
    </location>
</feature>
<sequence>MPISSAADFPPLTRPLTANATLGDQQARRLSQSRMNRGRVKSQGSVDSMFTSDPGTAPIMEPGEKKSDMGVDDFFFEPESLPSTSPSILKAGNTKVQTKPRRRTESLAALLGDQMLDANLKSLSSPPVEFLDKKPRQESQKKRVAFMDQNNRESDLELVKKNEETPLLSTSPFSLKKGENRDMHQAPDKDDEWEATDVLTMLPDGPDTFRGGEDGEEQFNMDDYFPKVKPSSDAKAEVDMSSEFGDYQPSFLSAPRRTPLAGRRRSPVKGGTNERMDTQLEAPPKSTSIKLLAKPSNAEIARLVEDHGDEISERAFQSSKMERTETAAVKGPPGFSRMALVASNTAGDEQSKPDLASPKAPIDFRNLAENINPGLDLERTSFTQEASVATAGLTKTREPAQKIAHFPLQPGRGESIDPQLALEDREQSRQLFLDNSKKSTDNNDTNQRRDHPADSRTDLSSGSNNQGFHDGIELRRPEQSRQHEEEWSRQQKAFCDMLLAERNALQLKLDTERERSFKERETLQAKLNEESLRSQGGMQLLSAAKEKVEAERDGLADGVKELREENLRLKAEVLRVENERLAFEKKIYEAENSHEDSLLHKIEEEKEEAHRLAIQLTSEVQLLKSSSLLAEEKIAHLYKLHEQEIQVMKSLHAQELDARDKHFDIERRFWSEHKTTVDTVTKLLEKGDEWAVKVAELHAALLSEKNHSASEKTVWLETMNQTVSKAQGALREWGDHCTGVKNQFDQMLTALDTCGKEIKTMHGEERERLGKEHSRLELLQEELQEERSQSLADLTTSRERLEEIRTQCFSEKENFLANCMQELKEIAAEKEAVAQVREQLLQAEAALEKHILEHTLAIQAEASEAAKQRLELERAKEMAAEIVQEVEDSRQELEQQRQAFEREIASVRLFGLQAQQKLEGAMEIQREALQLKLEAEAIQQESSRQASELERQKFQISVAQKELLELKRRHDEERMKLAMERQQLCYERKENGISRAYKDPAGTQVYSLYDSSKSRVFDLTSWDAMRKLSQSRKVAVVGPQAPHISSNSKSTFGSGPWVIESVEASLCLQAQEDFLAEASKVLQHATQNTCKFVTKT</sequence>
<feature type="compositionally biased region" description="Polar residues" evidence="2">
    <location>
        <begin position="458"/>
        <end position="467"/>
    </location>
</feature>
<feature type="compositionally biased region" description="Basic and acidic residues" evidence="2">
    <location>
        <begin position="130"/>
        <end position="141"/>
    </location>
</feature>
<comment type="caution">
    <text evidence="4">The sequence shown here is derived from an EMBL/GenBank/DDBJ whole genome shotgun (WGS) entry which is preliminary data.</text>
</comment>
<dbReference type="Pfam" id="PF21007">
    <property type="entry name" value="FBF1"/>
    <property type="match status" value="1"/>
</dbReference>
<keyword evidence="5" id="KW-1185">Reference proteome</keyword>
<feature type="domain" description="Fas-binding factor 1 C-terminal" evidence="3">
    <location>
        <begin position="585"/>
        <end position="1001"/>
    </location>
</feature>
<reference evidence="4 5" key="1">
    <citation type="submission" date="2024-09" db="EMBL/GenBank/DDBJ databases">
        <title>Chromosome-scale assembly of Riccia sorocarpa.</title>
        <authorList>
            <person name="Paukszto L."/>
        </authorList>
    </citation>
    <scope>NUCLEOTIDE SEQUENCE [LARGE SCALE GENOMIC DNA]</scope>
    <source>
        <strain evidence="4">LP-2024</strain>
        <tissue evidence="4">Aerial parts of the thallus</tissue>
    </source>
</reference>
<feature type="coiled-coil region" evidence="1">
    <location>
        <begin position="545"/>
        <end position="619"/>
    </location>
</feature>
<feature type="compositionally biased region" description="Polar residues" evidence="2">
    <location>
        <begin position="16"/>
        <end position="35"/>
    </location>
</feature>
<feature type="region of interest" description="Disordered" evidence="2">
    <location>
        <begin position="125"/>
        <end position="287"/>
    </location>
</feature>
<dbReference type="InterPro" id="IPR049390">
    <property type="entry name" value="FBF1_C"/>
</dbReference>
<dbReference type="Proteomes" id="UP001633002">
    <property type="component" value="Unassembled WGS sequence"/>
</dbReference>
<name>A0ABD3I338_9MARC</name>
<protein>
    <recommendedName>
        <fullName evidence="3">Fas-binding factor 1 C-terminal domain-containing protein</fullName>
    </recommendedName>
</protein>
<evidence type="ECO:0000313" key="5">
    <source>
        <dbReference type="Proteomes" id="UP001633002"/>
    </source>
</evidence>
<feature type="compositionally biased region" description="Basic and acidic residues" evidence="2">
    <location>
        <begin position="435"/>
        <end position="457"/>
    </location>
</feature>
<gene>
    <name evidence="4" type="ORF">R1sor_011005</name>
</gene>
<organism evidence="4 5">
    <name type="scientific">Riccia sorocarpa</name>
    <dbReference type="NCBI Taxonomy" id="122646"/>
    <lineage>
        <taxon>Eukaryota</taxon>
        <taxon>Viridiplantae</taxon>
        <taxon>Streptophyta</taxon>
        <taxon>Embryophyta</taxon>
        <taxon>Marchantiophyta</taxon>
        <taxon>Marchantiopsida</taxon>
        <taxon>Marchantiidae</taxon>
        <taxon>Marchantiales</taxon>
        <taxon>Ricciaceae</taxon>
        <taxon>Riccia</taxon>
    </lineage>
</organism>
<feature type="compositionally biased region" description="Basic and acidic residues" evidence="2">
    <location>
        <begin position="224"/>
        <end position="238"/>
    </location>
</feature>
<dbReference type="EMBL" id="JBJQOH010000002">
    <property type="protein sequence ID" value="KAL3696929.1"/>
    <property type="molecule type" value="Genomic_DNA"/>
</dbReference>
<feature type="compositionally biased region" description="Polar residues" evidence="2">
    <location>
        <begin position="42"/>
        <end position="54"/>
    </location>
</feature>
<feature type="region of interest" description="Disordered" evidence="2">
    <location>
        <begin position="315"/>
        <end position="335"/>
    </location>
</feature>
<accession>A0ABD3I338</accession>
<proteinExistence type="predicted"/>
<feature type="region of interest" description="Disordered" evidence="2">
    <location>
        <begin position="391"/>
        <end position="416"/>
    </location>
</feature>
<evidence type="ECO:0000259" key="3">
    <source>
        <dbReference type="Pfam" id="PF21007"/>
    </source>
</evidence>
<feature type="region of interest" description="Disordered" evidence="2">
    <location>
        <begin position="433"/>
        <end position="471"/>
    </location>
</feature>
<dbReference type="AlphaFoldDB" id="A0ABD3I338"/>
<evidence type="ECO:0000256" key="2">
    <source>
        <dbReference type="SAM" id="MobiDB-lite"/>
    </source>
</evidence>
<evidence type="ECO:0000313" key="4">
    <source>
        <dbReference type="EMBL" id="KAL3696929.1"/>
    </source>
</evidence>